<dbReference type="CDD" id="cd03257">
    <property type="entry name" value="ABC_NikE_OppD_transporters"/>
    <property type="match status" value="2"/>
</dbReference>
<accession>A0A367FMJ1</accession>
<dbReference type="SMART" id="SM00382">
    <property type="entry name" value="AAA"/>
    <property type="match status" value="2"/>
</dbReference>
<comment type="caution">
    <text evidence="7">The sequence shown here is derived from an EMBL/GenBank/DDBJ whole genome shotgun (WGS) entry which is preliminary data.</text>
</comment>
<dbReference type="Proteomes" id="UP000253094">
    <property type="component" value="Unassembled WGS sequence"/>
</dbReference>
<dbReference type="GO" id="GO:0016887">
    <property type="term" value="F:ATP hydrolysis activity"/>
    <property type="evidence" value="ECO:0007669"/>
    <property type="project" value="InterPro"/>
</dbReference>
<dbReference type="NCBIfam" id="NF008453">
    <property type="entry name" value="PRK11308.1"/>
    <property type="match status" value="2"/>
</dbReference>
<sequence length="604" mass="64666">MSGAEAGNGVENRAGSTAGNRAESRAESRAGNSPGSGAGDEPLLRIRDLVVSYRVGGGPVHAVRSVSLTVRQGETVAIVGESGCGKSTTAHAVAGLQASNAVIGGGEILFGGTDLARLGERRMRAVRGRDIGLIPQDPTVSLNPVKRIGSQVAEVLIVHGLANRRDAAAQAVEALRRAGLPDPETRARQYPHELSGGMRQRVLIAIAVAARPRLIIADEPTSALDVTVQRHILDHIEHLSRETGMGVLLITHDLGIAADRADRVVVMREGRVVEEGVPERLLTDPHEPYTRDLLAAAPSLATERPTLLAVRAARGRAGRARTTGVTGDPFAGRAPAESPAPASGRADDVLMSAHGLVKEYPLPLGRGKTRAVDDVHFAIRRGRTYGLVGESGSGKSTTARLLLRLTDATEGRIVFDGEDITRLRGGRLRSLRRRIQVVYQNPYASLNPRLSVERIIEDPLVSFGLGTRRQRRRRAAELLDVVALPAAVLRRRPAELSGGQRQRVAIARALAVNPELVVCDEPVSALDVSIQAQILDLLVGLQTDLGVSYVFISHDLAVVRQVAHQVGVMRGGRLIEQGDADDVFSRPRQAYTRELLDAIPGHRR</sequence>
<keyword evidence="3" id="KW-0547">Nucleotide-binding</keyword>
<keyword evidence="2" id="KW-0813">Transport</keyword>
<dbReference type="GO" id="GO:0055085">
    <property type="term" value="P:transmembrane transport"/>
    <property type="evidence" value="ECO:0007669"/>
    <property type="project" value="UniProtKB-ARBA"/>
</dbReference>
<dbReference type="SUPFAM" id="SSF52540">
    <property type="entry name" value="P-loop containing nucleoside triphosphate hydrolases"/>
    <property type="match status" value="2"/>
</dbReference>
<dbReference type="FunFam" id="3.40.50.300:FF:000016">
    <property type="entry name" value="Oligopeptide ABC transporter ATP-binding component"/>
    <property type="match status" value="1"/>
</dbReference>
<dbReference type="InterPro" id="IPR017871">
    <property type="entry name" value="ABC_transporter-like_CS"/>
</dbReference>
<dbReference type="AlphaFoldDB" id="A0A367FMJ1"/>
<evidence type="ECO:0000256" key="3">
    <source>
        <dbReference type="ARBA" id="ARBA00022741"/>
    </source>
</evidence>
<comment type="similarity">
    <text evidence="1">Belongs to the ABC transporter superfamily.</text>
</comment>
<evidence type="ECO:0000256" key="5">
    <source>
        <dbReference type="SAM" id="MobiDB-lite"/>
    </source>
</evidence>
<dbReference type="Pfam" id="PF00005">
    <property type="entry name" value="ABC_tran"/>
    <property type="match status" value="2"/>
</dbReference>
<evidence type="ECO:0000313" key="8">
    <source>
        <dbReference type="Proteomes" id="UP000253094"/>
    </source>
</evidence>
<dbReference type="Pfam" id="PF08352">
    <property type="entry name" value="oligo_HPY"/>
    <property type="match status" value="2"/>
</dbReference>
<feature type="region of interest" description="Disordered" evidence="5">
    <location>
        <begin position="318"/>
        <end position="345"/>
    </location>
</feature>
<dbReference type="EMBL" id="QOIL01000006">
    <property type="protein sequence ID" value="RCG30835.1"/>
    <property type="molecule type" value="Genomic_DNA"/>
</dbReference>
<dbReference type="InterPro" id="IPR050319">
    <property type="entry name" value="ABC_transp_ATP-bind"/>
</dbReference>
<dbReference type="GO" id="GO:0005524">
    <property type="term" value="F:ATP binding"/>
    <property type="evidence" value="ECO:0007669"/>
    <property type="project" value="UniProtKB-KW"/>
</dbReference>
<proteinExistence type="inferred from homology"/>
<evidence type="ECO:0000313" key="7">
    <source>
        <dbReference type="EMBL" id="RCG30835.1"/>
    </source>
</evidence>
<keyword evidence="8" id="KW-1185">Reference proteome</keyword>
<evidence type="ECO:0000256" key="1">
    <source>
        <dbReference type="ARBA" id="ARBA00005417"/>
    </source>
</evidence>
<dbReference type="InterPro" id="IPR003593">
    <property type="entry name" value="AAA+_ATPase"/>
</dbReference>
<feature type="domain" description="ABC transporter" evidence="6">
    <location>
        <begin position="344"/>
        <end position="596"/>
    </location>
</feature>
<keyword evidence="4 7" id="KW-0067">ATP-binding</keyword>
<evidence type="ECO:0000259" key="6">
    <source>
        <dbReference type="PROSITE" id="PS50893"/>
    </source>
</evidence>
<dbReference type="PANTHER" id="PTHR43776">
    <property type="entry name" value="TRANSPORT ATP-BINDING PROTEIN"/>
    <property type="match status" value="1"/>
</dbReference>
<dbReference type="InterPro" id="IPR003439">
    <property type="entry name" value="ABC_transporter-like_ATP-bd"/>
</dbReference>
<dbReference type="Gene3D" id="3.40.50.300">
    <property type="entry name" value="P-loop containing nucleotide triphosphate hydrolases"/>
    <property type="match status" value="2"/>
</dbReference>
<dbReference type="OrthoDB" id="2986442at2"/>
<feature type="region of interest" description="Disordered" evidence="5">
    <location>
        <begin position="1"/>
        <end position="41"/>
    </location>
</feature>
<dbReference type="NCBIfam" id="NF007739">
    <property type="entry name" value="PRK10419.1"/>
    <property type="match status" value="2"/>
</dbReference>
<evidence type="ECO:0000256" key="2">
    <source>
        <dbReference type="ARBA" id="ARBA00022448"/>
    </source>
</evidence>
<dbReference type="RefSeq" id="WP_114028965.1">
    <property type="nucleotide sequence ID" value="NZ_QOIL01000006.1"/>
</dbReference>
<protein>
    <submittedName>
        <fullName evidence="7">ABC transporter ATP-binding protein</fullName>
    </submittedName>
</protein>
<dbReference type="PROSITE" id="PS50893">
    <property type="entry name" value="ABC_TRANSPORTER_2"/>
    <property type="match status" value="2"/>
</dbReference>
<name>A0A367FMJ1_9ACTN</name>
<dbReference type="InterPro" id="IPR027417">
    <property type="entry name" value="P-loop_NTPase"/>
</dbReference>
<dbReference type="PANTHER" id="PTHR43776:SF7">
    <property type="entry name" value="D,D-DIPEPTIDE TRANSPORT ATP-BINDING PROTEIN DDPF-RELATED"/>
    <property type="match status" value="1"/>
</dbReference>
<feature type="domain" description="ABC transporter" evidence="6">
    <location>
        <begin position="44"/>
        <end position="294"/>
    </location>
</feature>
<dbReference type="InterPro" id="IPR013563">
    <property type="entry name" value="Oligopep_ABC_C"/>
</dbReference>
<organism evidence="7 8">
    <name type="scientific">Sphaerisporangium album</name>
    <dbReference type="NCBI Taxonomy" id="509200"/>
    <lineage>
        <taxon>Bacteria</taxon>
        <taxon>Bacillati</taxon>
        <taxon>Actinomycetota</taxon>
        <taxon>Actinomycetes</taxon>
        <taxon>Streptosporangiales</taxon>
        <taxon>Streptosporangiaceae</taxon>
        <taxon>Sphaerisporangium</taxon>
    </lineage>
</organism>
<reference evidence="7 8" key="1">
    <citation type="submission" date="2018-06" db="EMBL/GenBank/DDBJ databases">
        <title>Sphaerisporangium craniellae sp. nov., isolated from a marine sponge in the South China Sea.</title>
        <authorList>
            <person name="Li L."/>
        </authorList>
    </citation>
    <scope>NUCLEOTIDE SEQUENCE [LARGE SCALE GENOMIC DNA]</scope>
    <source>
        <strain evidence="7 8">CCTCC AA 208026</strain>
    </source>
</reference>
<dbReference type="GO" id="GO:0015833">
    <property type="term" value="P:peptide transport"/>
    <property type="evidence" value="ECO:0007669"/>
    <property type="project" value="InterPro"/>
</dbReference>
<dbReference type="PROSITE" id="PS00211">
    <property type="entry name" value="ABC_TRANSPORTER_1"/>
    <property type="match status" value="2"/>
</dbReference>
<evidence type="ECO:0000256" key="4">
    <source>
        <dbReference type="ARBA" id="ARBA00022840"/>
    </source>
</evidence>
<gene>
    <name evidence="7" type="ORF">DQ384_12705</name>
</gene>